<name>A0A5N6U3L9_ASPAV</name>
<accession>A0A5N6U3L9</accession>
<reference evidence="1 2" key="1">
    <citation type="submission" date="2019-04" db="EMBL/GenBank/DDBJ databases">
        <title>Friends and foes A comparative genomics study of 23 Aspergillus species from section Flavi.</title>
        <authorList>
            <consortium name="DOE Joint Genome Institute"/>
            <person name="Kjaerbolling I."/>
            <person name="Vesth T."/>
            <person name="Frisvad J.C."/>
            <person name="Nybo J.L."/>
            <person name="Theobald S."/>
            <person name="Kildgaard S."/>
            <person name="Isbrandt T."/>
            <person name="Kuo A."/>
            <person name="Sato A."/>
            <person name="Lyhne E.K."/>
            <person name="Kogle M.E."/>
            <person name="Wiebenga A."/>
            <person name="Kun R.S."/>
            <person name="Lubbers R.J."/>
            <person name="Makela M.R."/>
            <person name="Barry K."/>
            <person name="Chovatia M."/>
            <person name="Clum A."/>
            <person name="Daum C."/>
            <person name="Haridas S."/>
            <person name="He G."/>
            <person name="LaButti K."/>
            <person name="Lipzen A."/>
            <person name="Mondo S."/>
            <person name="Riley R."/>
            <person name="Salamov A."/>
            <person name="Simmons B.A."/>
            <person name="Magnuson J.K."/>
            <person name="Henrissat B."/>
            <person name="Mortensen U.H."/>
            <person name="Larsen T.O."/>
            <person name="Devries R.P."/>
            <person name="Grigoriev I.V."/>
            <person name="Machida M."/>
            <person name="Baker S.E."/>
            <person name="Andersen M.R."/>
        </authorList>
    </citation>
    <scope>NUCLEOTIDE SEQUENCE [LARGE SCALE GENOMIC DNA]</scope>
    <source>
        <strain evidence="1 2">IBT 18842</strain>
    </source>
</reference>
<protein>
    <submittedName>
        <fullName evidence="1">Uncharacterized protein</fullName>
    </submittedName>
</protein>
<gene>
    <name evidence="1" type="ORF">BDV25DRAFT_137524</name>
</gene>
<dbReference type="Proteomes" id="UP000325780">
    <property type="component" value="Unassembled WGS sequence"/>
</dbReference>
<keyword evidence="2" id="KW-1185">Reference proteome</keyword>
<dbReference type="EMBL" id="ML742047">
    <property type="protein sequence ID" value="KAE8152851.1"/>
    <property type="molecule type" value="Genomic_DNA"/>
</dbReference>
<sequence length="263" mass="29789">MASDTEHPLLIQDPSIDDIAKLVTVLRRAGIPSALWGVNAAGCYGGRLCYMDIELAIKEIDQERVFDLLRRHGCHPSQPTETSPPENFHLWRKQALHHEYIDRRRFRLYTPIYTLPRTGDEFTDFLSPFIMIYSAEMVGLPPIPPFSASSNIGKDQQDYITVDTAPCYILGSRESQSTVVVPVFKHLVQSVMHVLLRHADALLVWAQLMAELAELVHSPVCNALDEISVPTMRRFAQWVRDGESGSPEFIQGMKDEYRALIQA</sequence>
<dbReference type="OrthoDB" id="4520106at2759"/>
<organism evidence="1 2">
    <name type="scientific">Aspergillus avenaceus</name>
    <dbReference type="NCBI Taxonomy" id="36643"/>
    <lineage>
        <taxon>Eukaryota</taxon>
        <taxon>Fungi</taxon>
        <taxon>Dikarya</taxon>
        <taxon>Ascomycota</taxon>
        <taxon>Pezizomycotina</taxon>
        <taxon>Eurotiomycetes</taxon>
        <taxon>Eurotiomycetidae</taxon>
        <taxon>Eurotiales</taxon>
        <taxon>Aspergillaceae</taxon>
        <taxon>Aspergillus</taxon>
        <taxon>Aspergillus subgen. Circumdati</taxon>
    </lineage>
</organism>
<evidence type="ECO:0000313" key="1">
    <source>
        <dbReference type="EMBL" id="KAE8152851.1"/>
    </source>
</evidence>
<proteinExistence type="predicted"/>
<dbReference type="AlphaFoldDB" id="A0A5N6U3L9"/>
<evidence type="ECO:0000313" key="2">
    <source>
        <dbReference type="Proteomes" id="UP000325780"/>
    </source>
</evidence>